<dbReference type="EMBL" id="GBXM01061531">
    <property type="protein sequence ID" value="JAH47046.1"/>
    <property type="molecule type" value="Transcribed_RNA"/>
</dbReference>
<accession>A0A0E9T0E9</accession>
<evidence type="ECO:0000313" key="1">
    <source>
        <dbReference type="EMBL" id="JAH47046.1"/>
    </source>
</evidence>
<protein>
    <submittedName>
        <fullName evidence="1">Uncharacterized protein</fullName>
    </submittedName>
</protein>
<sequence>MVEVGPHRPVMLHQKKILNTFLISSSTLEEHSRTSSR</sequence>
<dbReference type="AlphaFoldDB" id="A0A0E9T0E9"/>
<organism evidence="1">
    <name type="scientific">Anguilla anguilla</name>
    <name type="common">European freshwater eel</name>
    <name type="synonym">Muraena anguilla</name>
    <dbReference type="NCBI Taxonomy" id="7936"/>
    <lineage>
        <taxon>Eukaryota</taxon>
        <taxon>Metazoa</taxon>
        <taxon>Chordata</taxon>
        <taxon>Craniata</taxon>
        <taxon>Vertebrata</taxon>
        <taxon>Euteleostomi</taxon>
        <taxon>Actinopterygii</taxon>
        <taxon>Neopterygii</taxon>
        <taxon>Teleostei</taxon>
        <taxon>Anguilliformes</taxon>
        <taxon>Anguillidae</taxon>
        <taxon>Anguilla</taxon>
    </lineage>
</organism>
<reference evidence="1" key="2">
    <citation type="journal article" date="2015" name="Fish Shellfish Immunol.">
        <title>Early steps in the European eel (Anguilla anguilla)-Vibrio vulnificus interaction in the gills: Role of the RtxA13 toxin.</title>
        <authorList>
            <person name="Callol A."/>
            <person name="Pajuelo D."/>
            <person name="Ebbesson L."/>
            <person name="Teles M."/>
            <person name="MacKenzie S."/>
            <person name="Amaro C."/>
        </authorList>
    </citation>
    <scope>NUCLEOTIDE SEQUENCE</scope>
</reference>
<reference evidence="1" key="1">
    <citation type="submission" date="2014-11" db="EMBL/GenBank/DDBJ databases">
        <authorList>
            <person name="Amaro Gonzalez C."/>
        </authorList>
    </citation>
    <scope>NUCLEOTIDE SEQUENCE</scope>
</reference>
<name>A0A0E9T0E9_ANGAN</name>
<proteinExistence type="predicted"/>